<keyword evidence="10" id="KW-1185">Reference proteome</keyword>
<dbReference type="EMBL" id="CAJNOI010000009">
    <property type="protein sequence ID" value="CAF0777143.1"/>
    <property type="molecule type" value="Genomic_DNA"/>
</dbReference>
<evidence type="ECO:0000256" key="7">
    <source>
        <dbReference type="RuleBase" id="RU361228"/>
    </source>
</evidence>
<dbReference type="Gene3D" id="1.25.40.20">
    <property type="entry name" value="Ankyrin repeat-containing domain"/>
    <property type="match status" value="1"/>
</dbReference>
<evidence type="ECO:0000313" key="9">
    <source>
        <dbReference type="EMBL" id="CAF0908138.1"/>
    </source>
</evidence>
<dbReference type="InterPro" id="IPR036770">
    <property type="entry name" value="Ankyrin_rpt-contain_sf"/>
</dbReference>
<dbReference type="GO" id="GO:0106274">
    <property type="term" value="F:NAD+-protein-arginine ADP-ribosyltransferase activity"/>
    <property type="evidence" value="ECO:0007669"/>
    <property type="project" value="UniProtKB-EC"/>
</dbReference>
<evidence type="ECO:0000256" key="5">
    <source>
        <dbReference type="ARBA" id="ARBA00047597"/>
    </source>
</evidence>
<sequence>MFSRTYTGNATSFYHACIVNDIKTVRQLLFRLESEELDAVIDSDGNTSLHVASHNGYADIVQLLLRRRASRTILNHAGRTAEQEAPNETIQKLFKAYFRLPPEPTAEGSHFVAETIEVEKWLDSYEYAYRISAQNQEYLKRWLIKVPFVKLVEELEENYIHQLTDLPSIFIETLKEYMEMAKEYESPIPLIKAYTEQQCFSTRLNADLAILGSDFRFQSFHEIGEVFSYCDTETPRNVGQYVYGAILINHHLLEPYRHAGQTFRGMNITQKDIDSYVTGSIILTRSFLSTSRSREVAEIYLNFTDLDRRTPVLCIYIVKNARSSLNISSMSKFVDEEEVLIVPFTAFEVIAVHKDTKAMFHDKHNLYVIELAECEPRSEWLV</sequence>
<evidence type="ECO:0000313" key="10">
    <source>
        <dbReference type="Proteomes" id="UP000663832"/>
    </source>
</evidence>
<accession>A0A814A7W9</accession>
<evidence type="ECO:0000256" key="3">
    <source>
        <dbReference type="ARBA" id="ARBA00022679"/>
    </source>
</evidence>
<dbReference type="PROSITE" id="PS50297">
    <property type="entry name" value="ANK_REP_REGION"/>
    <property type="match status" value="1"/>
</dbReference>
<evidence type="ECO:0000256" key="6">
    <source>
        <dbReference type="PROSITE-ProRule" id="PRU00023"/>
    </source>
</evidence>
<dbReference type="SUPFAM" id="SSF56399">
    <property type="entry name" value="ADP-ribosylation"/>
    <property type="match status" value="1"/>
</dbReference>
<reference evidence="9" key="1">
    <citation type="submission" date="2021-02" db="EMBL/GenBank/DDBJ databases">
        <authorList>
            <person name="Nowell W R."/>
        </authorList>
    </citation>
    <scope>NUCLEOTIDE SEQUENCE</scope>
</reference>
<dbReference type="OrthoDB" id="539213at2759"/>
<proteinExistence type="inferred from homology"/>
<dbReference type="InterPro" id="IPR000768">
    <property type="entry name" value="ART"/>
</dbReference>
<evidence type="ECO:0000256" key="4">
    <source>
        <dbReference type="ARBA" id="ARBA00022695"/>
    </source>
</evidence>
<dbReference type="AlphaFoldDB" id="A0A814A7W9"/>
<dbReference type="Pfam" id="PF12796">
    <property type="entry name" value="Ank_2"/>
    <property type="match status" value="1"/>
</dbReference>
<comment type="catalytic activity">
    <reaction evidence="5 7">
        <text>L-arginyl-[protein] + NAD(+) = N(omega)-(ADP-D-ribosyl)-L-arginyl-[protein] + nicotinamide + H(+)</text>
        <dbReference type="Rhea" id="RHEA:19149"/>
        <dbReference type="Rhea" id="RHEA-COMP:10532"/>
        <dbReference type="Rhea" id="RHEA-COMP:15087"/>
        <dbReference type="ChEBI" id="CHEBI:15378"/>
        <dbReference type="ChEBI" id="CHEBI:17154"/>
        <dbReference type="ChEBI" id="CHEBI:29965"/>
        <dbReference type="ChEBI" id="CHEBI:57540"/>
        <dbReference type="ChEBI" id="CHEBI:142554"/>
        <dbReference type="EC" id="2.4.2.31"/>
    </reaction>
</comment>
<dbReference type="Proteomes" id="UP000663877">
    <property type="component" value="Unassembled WGS sequence"/>
</dbReference>
<dbReference type="EC" id="2.4.2.31" evidence="7"/>
<gene>
    <name evidence="8" type="ORF">BJG266_LOCUS3909</name>
    <name evidence="9" type="ORF">QVE165_LOCUS9853</name>
</gene>
<evidence type="ECO:0000313" key="8">
    <source>
        <dbReference type="EMBL" id="CAF0777143.1"/>
    </source>
</evidence>
<organism evidence="9 10">
    <name type="scientific">Adineta steineri</name>
    <dbReference type="NCBI Taxonomy" id="433720"/>
    <lineage>
        <taxon>Eukaryota</taxon>
        <taxon>Metazoa</taxon>
        <taxon>Spiralia</taxon>
        <taxon>Gnathifera</taxon>
        <taxon>Rotifera</taxon>
        <taxon>Eurotatoria</taxon>
        <taxon>Bdelloidea</taxon>
        <taxon>Adinetida</taxon>
        <taxon>Adinetidae</taxon>
        <taxon>Adineta</taxon>
    </lineage>
</organism>
<dbReference type="SUPFAM" id="SSF48403">
    <property type="entry name" value="Ankyrin repeat"/>
    <property type="match status" value="1"/>
</dbReference>
<evidence type="ECO:0000256" key="1">
    <source>
        <dbReference type="ARBA" id="ARBA00009558"/>
    </source>
</evidence>
<dbReference type="Proteomes" id="UP000663832">
    <property type="component" value="Unassembled WGS sequence"/>
</dbReference>
<name>A0A814A7W9_9BILA</name>
<dbReference type="SMART" id="SM00248">
    <property type="entry name" value="ANK"/>
    <property type="match status" value="2"/>
</dbReference>
<dbReference type="GO" id="GO:0016779">
    <property type="term" value="F:nucleotidyltransferase activity"/>
    <property type="evidence" value="ECO:0007669"/>
    <property type="project" value="UniProtKB-KW"/>
</dbReference>
<protein>
    <recommendedName>
        <fullName evidence="7">NAD(P)(+)--arginine ADP-ribosyltransferase</fullName>
        <ecNumber evidence="7">2.4.2.31</ecNumber>
    </recommendedName>
    <alternativeName>
        <fullName evidence="7">Mono(ADP-ribosyl)transferase</fullName>
    </alternativeName>
</protein>
<comment type="caution">
    <text evidence="9">The sequence shown here is derived from an EMBL/GenBank/DDBJ whole genome shotgun (WGS) entry which is preliminary data.</text>
</comment>
<keyword evidence="7" id="KW-0520">NAD</keyword>
<dbReference type="EMBL" id="CAJNOM010000045">
    <property type="protein sequence ID" value="CAF0908138.1"/>
    <property type="molecule type" value="Genomic_DNA"/>
</dbReference>
<evidence type="ECO:0000256" key="2">
    <source>
        <dbReference type="ARBA" id="ARBA00022676"/>
    </source>
</evidence>
<dbReference type="PROSITE" id="PS50088">
    <property type="entry name" value="ANK_REPEAT"/>
    <property type="match status" value="1"/>
</dbReference>
<keyword evidence="6" id="KW-0040">ANK repeat</keyword>
<keyword evidence="3 7" id="KW-0808">Transferase</keyword>
<keyword evidence="2 7" id="KW-0328">Glycosyltransferase</keyword>
<dbReference type="Gene3D" id="3.90.176.10">
    <property type="entry name" value="Toxin ADP-ribosyltransferase, Chain A, domain 1"/>
    <property type="match status" value="1"/>
</dbReference>
<keyword evidence="4" id="KW-0548">Nucleotidyltransferase</keyword>
<dbReference type="InterPro" id="IPR002110">
    <property type="entry name" value="Ankyrin_rpt"/>
</dbReference>
<comment type="similarity">
    <text evidence="1 7">Belongs to the Arg-specific ADP-ribosyltransferase family.</text>
</comment>
<dbReference type="Pfam" id="PF01129">
    <property type="entry name" value="ART"/>
    <property type="match status" value="1"/>
</dbReference>
<keyword evidence="7" id="KW-0521">NADP</keyword>
<feature type="repeat" description="ANK" evidence="6">
    <location>
        <begin position="44"/>
        <end position="76"/>
    </location>
</feature>